<dbReference type="InterPro" id="IPR036882">
    <property type="entry name" value="Alba-like_dom_sf"/>
</dbReference>
<dbReference type="GO" id="GO:0030261">
    <property type="term" value="P:chromosome condensation"/>
    <property type="evidence" value="ECO:0007669"/>
    <property type="project" value="UniProtKB-KW"/>
</dbReference>
<accession>A0A497F8W5</accession>
<dbReference type="InterPro" id="IPR013795">
    <property type="entry name" value="DNA/RNA-bd_Alba"/>
</dbReference>
<keyword evidence="4 5" id="KW-0238">DNA-binding</keyword>
<keyword evidence="2 5" id="KW-0158">Chromosome</keyword>
<evidence type="ECO:0000256" key="1">
    <source>
        <dbReference type="ARBA" id="ARBA00008018"/>
    </source>
</evidence>
<dbReference type="EMBL" id="QMRA01000007">
    <property type="protein sequence ID" value="RLE55380.1"/>
    <property type="molecule type" value="Genomic_DNA"/>
</dbReference>
<dbReference type="Pfam" id="PF01918">
    <property type="entry name" value="Alba"/>
    <property type="match status" value="1"/>
</dbReference>
<evidence type="ECO:0000313" key="8">
    <source>
        <dbReference type="Proteomes" id="UP000269499"/>
    </source>
</evidence>
<proteinExistence type="inferred from homology"/>
<dbReference type="GO" id="GO:0003690">
    <property type="term" value="F:double-stranded DNA binding"/>
    <property type="evidence" value="ECO:0007669"/>
    <property type="project" value="UniProtKB-UniRule"/>
</dbReference>
<organism evidence="7 8">
    <name type="scientific">Thermoproteota archaeon</name>
    <dbReference type="NCBI Taxonomy" id="2056631"/>
    <lineage>
        <taxon>Archaea</taxon>
        <taxon>Thermoproteota</taxon>
    </lineage>
</organism>
<evidence type="ECO:0000256" key="2">
    <source>
        <dbReference type="ARBA" id="ARBA00022454"/>
    </source>
</evidence>
<evidence type="ECO:0000256" key="5">
    <source>
        <dbReference type="HAMAP-Rule" id="MF_01122"/>
    </source>
</evidence>
<comment type="caution">
    <text evidence="5">Lacks conserved residue(s) required for the propagation of feature annotation.</text>
</comment>
<dbReference type="PIRSF" id="PIRSF028732">
    <property type="entry name" value="Alba"/>
    <property type="match status" value="1"/>
</dbReference>
<gene>
    <name evidence="5 7" type="primary">albA</name>
    <name evidence="7" type="ORF">DRJ26_00885</name>
</gene>
<dbReference type="AlphaFoldDB" id="A0A497F8W5"/>
<dbReference type="Gene3D" id="3.30.110.20">
    <property type="entry name" value="Alba-like domain"/>
    <property type="match status" value="1"/>
</dbReference>
<comment type="subcellular location">
    <subcellularLocation>
        <location evidence="5">Cytoplasm</location>
    </subcellularLocation>
    <subcellularLocation>
        <location evidence="5">Chromosome</location>
    </subcellularLocation>
</comment>
<sequence>MAQENAVLVGNKPIMNYVLACLTLFHQGAKEISVKARGRAISKAVDVVEIVRNRFLTDVKIKNIEIGTEQITTQDGRTINTSTISVVLARGKK</sequence>
<evidence type="ECO:0000259" key="6">
    <source>
        <dbReference type="Pfam" id="PF01918"/>
    </source>
</evidence>
<comment type="similarity">
    <text evidence="1 5">Belongs to the histone-like Alba family.</text>
</comment>
<dbReference type="HAMAP" id="MF_01122">
    <property type="entry name" value="AlbA"/>
    <property type="match status" value="1"/>
</dbReference>
<feature type="domain" description="DNA/RNA-binding protein Alba-like" evidence="6">
    <location>
        <begin position="5"/>
        <end position="67"/>
    </location>
</feature>
<dbReference type="NCBIfam" id="TIGR00285">
    <property type="entry name" value="DNA-binding protein Alba"/>
    <property type="match status" value="1"/>
</dbReference>
<evidence type="ECO:0000256" key="4">
    <source>
        <dbReference type="ARBA" id="ARBA00023125"/>
    </source>
</evidence>
<dbReference type="Proteomes" id="UP000269499">
    <property type="component" value="Unassembled WGS sequence"/>
</dbReference>
<evidence type="ECO:0000256" key="3">
    <source>
        <dbReference type="ARBA" id="ARBA00022490"/>
    </source>
</evidence>
<comment type="caution">
    <text evidence="7">The sequence shown here is derived from an EMBL/GenBank/DDBJ whole genome shotgun (WGS) entry which is preliminary data.</text>
</comment>
<name>A0A497F8W5_9CREN</name>
<comment type="function">
    <text evidence="5">Binds double-stranded DNA tightly but without sequence specificity. Involved in DNA compaction.</text>
</comment>
<dbReference type="GO" id="GO:0003723">
    <property type="term" value="F:RNA binding"/>
    <property type="evidence" value="ECO:0007669"/>
    <property type="project" value="InterPro"/>
</dbReference>
<evidence type="ECO:0000313" key="7">
    <source>
        <dbReference type="EMBL" id="RLE55380.1"/>
    </source>
</evidence>
<dbReference type="GO" id="GO:0005737">
    <property type="term" value="C:cytoplasm"/>
    <property type="evidence" value="ECO:0007669"/>
    <property type="project" value="UniProtKB-SubCell"/>
</dbReference>
<dbReference type="SUPFAM" id="SSF82704">
    <property type="entry name" value="AlbA-like"/>
    <property type="match status" value="1"/>
</dbReference>
<dbReference type="GO" id="GO:0005694">
    <property type="term" value="C:chromosome"/>
    <property type="evidence" value="ECO:0007669"/>
    <property type="project" value="UniProtKB-SubCell"/>
</dbReference>
<keyword evidence="3 5" id="KW-0963">Cytoplasm</keyword>
<reference evidence="7 8" key="1">
    <citation type="submission" date="2018-06" db="EMBL/GenBank/DDBJ databases">
        <title>Extensive metabolic versatility and redundancy in microbially diverse, dynamic hydrothermal sediments.</title>
        <authorList>
            <person name="Dombrowski N."/>
            <person name="Teske A."/>
            <person name="Baker B.J."/>
        </authorList>
    </citation>
    <scope>NUCLEOTIDE SEQUENCE [LARGE SCALE GENOMIC DNA]</scope>
    <source>
        <strain evidence="7">B20_G2</strain>
    </source>
</reference>
<dbReference type="InterPro" id="IPR002775">
    <property type="entry name" value="DNA/RNA-bd_Alba-like"/>
</dbReference>
<protein>
    <recommendedName>
        <fullName evidence="5">DNA/RNA-binding protein Alba</fullName>
    </recommendedName>
</protein>
<dbReference type="NCBIfam" id="NF003088">
    <property type="entry name" value="PRK04015.1"/>
    <property type="match status" value="1"/>
</dbReference>
<keyword evidence="5" id="KW-0226">DNA condensation</keyword>